<dbReference type="Pfam" id="PF17856">
    <property type="entry name" value="TIP49_C"/>
    <property type="match status" value="1"/>
</dbReference>
<comment type="function">
    <text evidence="13">DNA helicase participates in several chromatin remodeling complexes, including the SWR1 and the INO80 complexes.</text>
</comment>
<dbReference type="Proteomes" id="UP001447188">
    <property type="component" value="Unassembled WGS sequence"/>
</dbReference>
<comment type="similarity">
    <text evidence="2 13">Belongs to the RuvB family.</text>
</comment>
<dbReference type="EC" id="3.6.4.12" evidence="13"/>
<dbReference type="SUPFAM" id="SSF52540">
    <property type="entry name" value="P-loop containing nucleoside triphosphate hydrolases"/>
    <property type="match status" value="1"/>
</dbReference>
<dbReference type="InterPro" id="IPR042487">
    <property type="entry name" value="RuvBL1/2_DNA/RNA_bd_dom"/>
</dbReference>
<protein>
    <recommendedName>
        <fullName evidence="13">RuvB-like helicase</fullName>
        <ecNumber evidence="13">3.6.4.12</ecNumber>
    </recommendedName>
</protein>
<dbReference type="GO" id="GO:0004386">
    <property type="term" value="F:helicase activity"/>
    <property type="evidence" value="ECO:0007669"/>
    <property type="project" value="UniProtKB-KW"/>
</dbReference>
<organism evidence="15 16">
    <name type="scientific">Discina gigas</name>
    <dbReference type="NCBI Taxonomy" id="1032678"/>
    <lineage>
        <taxon>Eukaryota</taxon>
        <taxon>Fungi</taxon>
        <taxon>Dikarya</taxon>
        <taxon>Ascomycota</taxon>
        <taxon>Pezizomycotina</taxon>
        <taxon>Pezizomycetes</taxon>
        <taxon>Pezizales</taxon>
        <taxon>Discinaceae</taxon>
        <taxon>Discina</taxon>
    </lineage>
</organism>
<dbReference type="InterPro" id="IPR027238">
    <property type="entry name" value="RuvB-like"/>
</dbReference>
<gene>
    <name evidence="15" type="primary">RVB1</name>
    <name evidence="15" type="ORF">Q9L58_002890</name>
</gene>
<evidence type="ECO:0000256" key="1">
    <source>
        <dbReference type="ARBA" id="ARBA00004123"/>
    </source>
</evidence>
<comment type="catalytic activity">
    <reaction evidence="12 13">
        <text>ATP + H2O = ADP + phosphate + H(+)</text>
        <dbReference type="Rhea" id="RHEA:13065"/>
        <dbReference type="ChEBI" id="CHEBI:15377"/>
        <dbReference type="ChEBI" id="CHEBI:15378"/>
        <dbReference type="ChEBI" id="CHEBI:30616"/>
        <dbReference type="ChEBI" id="CHEBI:43474"/>
        <dbReference type="ChEBI" id="CHEBI:456216"/>
        <dbReference type="EC" id="3.6.4.12"/>
    </reaction>
</comment>
<keyword evidence="9" id="KW-0010">Activator</keyword>
<dbReference type="EMBL" id="JBBBZM010000026">
    <property type="protein sequence ID" value="KAL0638109.1"/>
    <property type="molecule type" value="Genomic_DNA"/>
</dbReference>
<dbReference type="SMART" id="SM00382">
    <property type="entry name" value="AAA"/>
    <property type="match status" value="1"/>
</dbReference>
<dbReference type="PANTHER" id="PTHR11093">
    <property type="entry name" value="RUVB-RELATED REPTIN AND PONTIN"/>
    <property type="match status" value="1"/>
</dbReference>
<name>A0ABR3GQB8_9PEZI</name>
<comment type="caution">
    <text evidence="15">The sequence shown here is derived from an EMBL/GenBank/DDBJ whole genome shotgun (WGS) entry which is preliminary data.</text>
</comment>
<keyword evidence="11 13" id="KW-0539">Nucleus</keyword>
<proteinExistence type="inferred from homology"/>
<evidence type="ECO:0000256" key="3">
    <source>
        <dbReference type="ARBA" id="ARBA00022741"/>
    </source>
</evidence>
<evidence type="ECO:0000256" key="12">
    <source>
        <dbReference type="ARBA" id="ARBA00047995"/>
    </source>
</evidence>
<keyword evidence="8 13" id="KW-0156">Chromatin regulator</keyword>
<dbReference type="Pfam" id="PF06068">
    <property type="entry name" value="TIP49"/>
    <property type="match status" value="1"/>
</dbReference>
<evidence type="ECO:0000256" key="11">
    <source>
        <dbReference type="ARBA" id="ARBA00023242"/>
    </source>
</evidence>
<dbReference type="InterPro" id="IPR010339">
    <property type="entry name" value="TIP49_P-loop"/>
</dbReference>
<dbReference type="InterPro" id="IPR041048">
    <property type="entry name" value="RuvB-like_C"/>
</dbReference>
<keyword evidence="16" id="KW-1185">Reference proteome</keyword>
<dbReference type="Gene3D" id="2.40.50.360">
    <property type="entry name" value="RuvB-like helicase, domain II"/>
    <property type="match status" value="1"/>
</dbReference>
<reference evidence="15 16" key="1">
    <citation type="submission" date="2024-02" db="EMBL/GenBank/DDBJ databases">
        <title>Discinaceae phylogenomics.</title>
        <authorList>
            <person name="Dirks A.C."/>
            <person name="James T.Y."/>
        </authorList>
    </citation>
    <scope>NUCLEOTIDE SEQUENCE [LARGE SCALE GENOMIC DNA]</scope>
    <source>
        <strain evidence="15 16">ACD0624</strain>
    </source>
</reference>
<keyword evidence="5 13" id="KW-0378">Hydrolase</keyword>
<comment type="subcellular location">
    <subcellularLocation>
        <location evidence="1 13">Nucleus</location>
    </subcellularLocation>
</comment>
<evidence type="ECO:0000256" key="2">
    <source>
        <dbReference type="ARBA" id="ARBA00007519"/>
    </source>
</evidence>
<keyword evidence="6 13" id="KW-0347">Helicase</keyword>
<evidence type="ECO:0000256" key="8">
    <source>
        <dbReference type="ARBA" id="ARBA00022853"/>
    </source>
</evidence>
<dbReference type="Gene3D" id="1.10.8.60">
    <property type="match status" value="1"/>
</dbReference>
<evidence type="ECO:0000313" key="16">
    <source>
        <dbReference type="Proteomes" id="UP001447188"/>
    </source>
</evidence>
<keyword evidence="7 13" id="KW-0067">ATP-binding</keyword>
<dbReference type="Gene3D" id="3.40.50.300">
    <property type="entry name" value="P-loop containing nucleotide triphosphate hydrolases"/>
    <property type="match status" value="1"/>
</dbReference>
<sequence>MVTISEVKAGSARENRTAAHTHIKGLGLRSDGTAEKVSAGFVGQESAREACGIVVDLIKAKKMSGRAVLLAGGPGTGKTALALAISQELGTKVPFRPIVGSEIYSAEVKKTEALMENFRRAIGLRVKETKEVYEGEVTDLTPEESENPLGGYGKTISHVIVGLKSAKGTKKLRLDPSIYESIQKERVAIGDVIYIEANTGAVKRVGRSDAYATEFDLEAEEYVPIPKGEVHKKKEIVQDVTLHDLDIANARPQGGQDIMSMMGQLMKPKKTEITDKLRSEINKVVEKYISQGIAELVPGVLFIDEVHMLDIECFTYLNRALESKISPIVILASNRGVCTIRGTDDIMSAHGVPTDLLGRLLIVPTYPYELADIRTIVKIRAKTEGIEVEDAAIEKLAERGVATSLRYALQLLTPAMILGKVAGRTRIEVADVEECESLFIDAKRSAAIVERGGASFLS</sequence>
<accession>A0ABR3GQB8</accession>
<evidence type="ECO:0000313" key="15">
    <source>
        <dbReference type="EMBL" id="KAL0638109.1"/>
    </source>
</evidence>
<evidence type="ECO:0000256" key="10">
    <source>
        <dbReference type="ARBA" id="ARBA00023204"/>
    </source>
</evidence>
<keyword evidence="13" id="KW-0805">Transcription regulation</keyword>
<keyword evidence="4 13" id="KW-0227">DNA damage</keyword>
<feature type="domain" description="AAA+ ATPase" evidence="14">
    <location>
        <begin position="64"/>
        <end position="367"/>
    </location>
</feature>
<evidence type="ECO:0000256" key="5">
    <source>
        <dbReference type="ARBA" id="ARBA00022801"/>
    </source>
</evidence>
<evidence type="ECO:0000256" key="6">
    <source>
        <dbReference type="ARBA" id="ARBA00022806"/>
    </source>
</evidence>
<evidence type="ECO:0000259" key="14">
    <source>
        <dbReference type="SMART" id="SM00382"/>
    </source>
</evidence>
<keyword evidence="13" id="KW-0804">Transcription</keyword>
<evidence type="ECO:0000256" key="9">
    <source>
        <dbReference type="ARBA" id="ARBA00023159"/>
    </source>
</evidence>
<keyword evidence="3 13" id="KW-0547">Nucleotide-binding</keyword>
<dbReference type="InterPro" id="IPR027417">
    <property type="entry name" value="P-loop_NTPase"/>
</dbReference>
<keyword evidence="10 13" id="KW-0234">DNA repair</keyword>
<evidence type="ECO:0000256" key="7">
    <source>
        <dbReference type="ARBA" id="ARBA00022840"/>
    </source>
</evidence>
<evidence type="ECO:0000256" key="4">
    <source>
        <dbReference type="ARBA" id="ARBA00022763"/>
    </source>
</evidence>
<dbReference type="InterPro" id="IPR003593">
    <property type="entry name" value="AAA+_ATPase"/>
</dbReference>
<evidence type="ECO:0000256" key="13">
    <source>
        <dbReference type="RuleBase" id="RU363048"/>
    </source>
</evidence>